<dbReference type="InterPro" id="IPR050812">
    <property type="entry name" value="Preph/Arog_dehydrog"/>
</dbReference>
<name>A0A2T4CZH5_9GAMM</name>
<dbReference type="FunFam" id="3.40.50.720:FF:000208">
    <property type="entry name" value="Prephenate dehydrogenase"/>
    <property type="match status" value="1"/>
</dbReference>
<comment type="pathway">
    <text evidence="1">Amino-acid biosynthesis; L-tyrosine biosynthesis; (4-hydroxyphenyl)pyruvate from prephenate (NAD(+) route): step 1/1.</text>
</comment>
<keyword evidence="6" id="KW-0560">Oxidoreductase</keyword>
<comment type="caution">
    <text evidence="11">The sequence shown here is derived from an EMBL/GenBank/DDBJ whole genome shotgun (WGS) entry which is preliminary data.</text>
</comment>
<dbReference type="AlphaFoldDB" id="A0A2T4CZH5"/>
<sequence>MIKHLAIIGVGLIGGSLALALKKAGLVEQVTGFSRSQAAREEALALGIIDKAAASLAEAVADADMVFVAVPMGAMQAVFEQIAPHLKPQTIVTDGGSAKQQVIDAARQALGIKFDHFVPGHPIAGTEKSGPSAAFAELYQQHRVVLTPVAETNKSALEQVRQMWQQAGADVFEMEVEHHDVVLAATSHLPHVLAFNLVGMLAQREDCDEVLRYAAGGFRDFSRIASSDAVMWRDICLGNRSAILELLQQYRSGLDKIEQAIRQDDGDYLIDIFGRAKRARDTRFADPDLKDNSEV</sequence>
<dbReference type="PANTHER" id="PTHR21363">
    <property type="entry name" value="PREPHENATE DEHYDROGENASE"/>
    <property type="match status" value="1"/>
</dbReference>
<evidence type="ECO:0000256" key="6">
    <source>
        <dbReference type="ARBA" id="ARBA00023002"/>
    </source>
</evidence>
<comment type="catalytic activity">
    <reaction evidence="9">
        <text>prephenate + NAD(+) = 3-(4-hydroxyphenyl)pyruvate + CO2 + NADH</text>
        <dbReference type="Rhea" id="RHEA:13869"/>
        <dbReference type="ChEBI" id="CHEBI:16526"/>
        <dbReference type="ChEBI" id="CHEBI:29934"/>
        <dbReference type="ChEBI" id="CHEBI:36242"/>
        <dbReference type="ChEBI" id="CHEBI:57540"/>
        <dbReference type="ChEBI" id="CHEBI:57945"/>
        <dbReference type="EC" id="1.3.1.12"/>
    </reaction>
</comment>
<evidence type="ECO:0000313" key="11">
    <source>
        <dbReference type="EMBL" id="PTB86977.1"/>
    </source>
</evidence>
<comment type="similarity">
    <text evidence="2">Belongs to the prephenate/arogenate dehydrogenase family.</text>
</comment>
<dbReference type="EC" id="1.3.1.12" evidence="3"/>
<proteinExistence type="inferred from homology"/>
<reference evidence="11" key="1">
    <citation type="submission" date="2018-03" db="EMBL/GenBank/DDBJ databases">
        <title>Cross-interface Injection: A General Nanoliter Liquid Handling Method Applied to Single Cells Genome Amplification Automated Nanoliter Liquid Handling Applied to Single Cell Multiple Displacement Amplification.</title>
        <authorList>
            <person name="Yun J."/>
            <person name="Xu P."/>
            <person name="Xu J."/>
            <person name="Dai X."/>
            <person name="Wang Y."/>
            <person name="Zheng X."/>
            <person name="Cao C."/>
            <person name="Yi Q."/>
            <person name="Zhu Y."/>
            <person name="Wang L."/>
            <person name="Dong Z."/>
            <person name="Huang Y."/>
            <person name="Huang L."/>
            <person name="Du W."/>
        </authorList>
    </citation>
    <scope>NUCLEOTIDE SEQUENCE [LARGE SCALE GENOMIC DNA]</scope>
    <source>
        <strain evidence="11">Z-D3-2</strain>
    </source>
</reference>
<dbReference type="InterPro" id="IPR036291">
    <property type="entry name" value="NAD(P)-bd_dom_sf"/>
</dbReference>
<dbReference type="GO" id="GO:0006571">
    <property type="term" value="P:tyrosine biosynthetic process"/>
    <property type="evidence" value="ECO:0007669"/>
    <property type="project" value="UniProtKB-KW"/>
</dbReference>
<gene>
    <name evidence="11" type="ORF">C9940_00190</name>
</gene>
<dbReference type="InterPro" id="IPR046825">
    <property type="entry name" value="PDH_C"/>
</dbReference>
<evidence type="ECO:0000256" key="2">
    <source>
        <dbReference type="ARBA" id="ARBA00007964"/>
    </source>
</evidence>
<dbReference type="InterPro" id="IPR046826">
    <property type="entry name" value="PDH_N"/>
</dbReference>
<dbReference type="FunFam" id="1.10.3660.10:FF:000003">
    <property type="entry name" value="Prephenate dehydrogenase"/>
    <property type="match status" value="1"/>
</dbReference>
<dbReference type="SUPFAM" id="SSF48179">
    <property type="entry name" value="6-phosphogluconate dehydrogenase C-terminal domain-like"/>
    <property type="match status" value="1"/>
</dbReference>
<evidence type="ECO:0000256" key="7">
    <source>
        <dbReference type="ARBA" id="ARBA00023027"/>
    </source>
</evidence>
<evidence type="ECO:0000256" key="8">
    <source>
        <dbReference type="ARBA" id="ARBA00023141"/>
    </source>
</evidence>
<dbReference type="Gene3D" id="3.40.50.720">
    <property type="entry name" value="NAD(P)-binding Rossmann-like Domain"/>
    <property type="match status" value="1"/>
</dbReference>
<evidence type="ECO:0000259" key="10">
    <source>
        <dbReference type="PROSITE" id="PS51176"/>
    </source>
</evidence>
<evidence type="ECO:0000256" key="3">
    <source>
        <dbReference type="ARBA" id="ARBA00012068"/>
    </source>
</evidence>
<dbReference type="GO" id="GO:0008977">
    <property type="term" value="F:prephenate dehydrogenase (NAD+) activity"/>
    <property type="evidence" value="ECO:0007669"/>
    <property type="project" value="UniProtKB-EC"/>
</dbReference>
<keyword evidence="5" id="KW-0028">Amino-acid biosynthesis</keyword>
<dbReference type="PROSITE" id="PS51176">
    <property type="entry name" value="PDH_ADH"/>
    <property type="match status" value="1"/>
</dbReference>
<dbReference type="EMBL" id="PYVN01000001">
    <property type="protein sequence ID" value="PTB86977.1"/>
    <property type="molecule type" value="Genomic_DNA"/>
</dbReference>
<keyword evidence="4" id="KW-0827">Tyrosine biosynthesis</keyword>
<keyword evidence="8" id="KW-0057">Aromatic amino acid biosynthesis</keyword>
<dbReference type="Pfam" id="PF20463">
    <property type="entry name" value="PDH_C"/>
    <property type="match status" value="1"/>
</dbReference>
<evidence type="ECO:0000256" key="1">
    <source>
        <dbReference type="ARBA" id="ARBA00005067"/>
    </source>
</evidence>
<evidence type="ECO:0000256" key="5">
    <source>
        <dbReference type="ARBA" id="ARBA00022605"/>
    </source>
</evidence>
<evidence type="ECO:0000256" key="9">
    <source>
        <dbReference type="ARBA" id="ARBA00049260"/>
    </source>
</evidence>
<keyword evidence="7" id="KW-0520">NAD</keyword>
<dbReference type="InterPro" id="IPR003099">
    <property type="entry name" value="Prephen_DH"/>
</dbReference>
<dbReference type="PANTHER" id="PTHR21363:SF0">
    <property type="entry name" value="PREPHENATE DEHYDROGENASE [NADP(+)]"/>
    <property type="match status" value="1"/>
</dbReference>
<organism evidence="11">
    <name type="scientific">Pseudidiomarina aestuarii</name>
    <dbReference type="NCBI Taxonomy" id="624146"/>
    <lineage>
        <taxon>Bacteria</taxon>
        <taxon>Pseudomonadati</taxon>
        <taxon>Pseudomonadota</taxon>
        <taxon>Gammaproteobacteria</taxon>
        <taxon>Alteromonadales</taxon>
        <taxon>Idiomarinaceae</taxon>
        <taxon>Pseudidiomarina</taxon>
    </lineage>
</organism>
<dbReference type="SUPFAM" id="SSF51735">
    <property type="entry name" value="NAD(P)-binding Rossmann-fold domains"/>
    <property type="match status" value="1"/>
</dbReference>
<dbReference type="InterPro" id="IPR008927">
    <property type="entry name" value="6-PGluconate_DH-like_C_sf"/>
</dbReference>
<dbReference type="GO" id="GO:0070403">
    <property type="term" value="F:NAD+ binding"/>
    <property type="evidence" value="ECO:0007669"/>
    <property type="project" value="InterPro"/>
</dbReference>
<protein>
    <recommendedName>
        <fullName evidence="3">prephenate dehydrogenase</fullName>
        <ecNumber evidence="3">1.3.1.12</ecNumber>
    </recommendedName>
</protein>
<evidence type="ECO:0000256" key="4">
    <source>
        <dbReference type="ARBA" id="ARBA00022498"/>
    </source>
</evidence>
<dbReference type="Pfam" id="PF02153">
    <property type="entry name" value="PDH_N"/>
    <property type="match status" value="1"/>
</dbReference>
<dbReference type="GO" id="GO:0004665">
    <property type="term" value="F:prephenate dehydrogenase (NADP+) activity"/>
    <property type="evidence" value="ECO:0007669"/>
    <property type="project" value="InterPro"/>
</dbReference>
<dbReference type="Gene3D" id="1.10.3660.10">
    <property type="entry name" value="6-phosphogluconate dehydrogenase C-terminal like domain"/>
    <property type="match status" value="1"/>
</dbReference>
<accession>A0A2T4CZH5</accession>
<feature type="domain" description="Prephenate/arogenate dehydrogenase" evidence="10">
    <location>
        <begin position="3"/>
        <end position="291"/>
    </location>
</feature>